<sequence length="207" mass="22233">MKKKLITLAALFAVSSSALFAQSGKVIKDLTTGVVDGTTTPIAYGSNDDTWRVIWPAGSGGGIGYKPAKVCTDLGGVWAAADCGRWITHLLESGTNNPSIAGVTGVYGYQAHFNINFSCLSWVKVNFTKLGADNRARNFRINGHAYTIGPLSWVTGNWFNPLKENISINIDLAHLVAGDNVIDIDVNNDDAYEGLFICGNITQNYCP</sequence>
<dbReference type="AlphaFoldDB" id="A0A2P8CY10"/>
<evidence type="ECO:0000256" key="1">
    <source>
        <dbReference type="SAM" id="SignalP"/>
    </source>
</evidence>
<feature type="chain" id="PRO_5015121528" evidence="1">
    <location>
        <begin position="21"/>
        <end position="207"/>
    </location>
</feature>
<evidence type="ECO:0000313" key="2">
    <source>
        <dbReference type="EMBL" id="PSK89874.1"/>
    </source>
</evidence>
<comment type="caution">
    <text evidence="2">The sequence shown here is derived from an EMBL/GenBank/DDBJ whole genome shotgun (WGS) entry which is preliminary data.</text>
</comment>
<proteinExistence type="predicted"/>
<name>A0A2P8CY10_9BACT</name>
<feature type="signal peptide" evidence="1">
    <location>
        <begin position="1"/>
        <end position="20"/>
    </location>
</feature>
<evidence type="ECO:0000313" key="3">
    <source>
        <dbReference type="Proteomes" id="UP000240572"/>
    </source>
</evidence>
<dbReference type="RefSeq" id="WP_106524674.1">
    <property type="nucleotide sequence ID" value="NZ_PYGD01000010.1"/>
</dbReference>
<organism evidence="2 3">
    <name type="scientific">Taibaiella chishuiensis</name>
    <dbReference type="NCBI Taxonomy" id="1434707"/>
    <lineage>
        <taxon>Bacteria</taxon>
        <taxon>Pseudomonadati</taxon>
        <taxon>Bacteroidota</taxon>
        <taxon>Chitinophagia</taxon>
        <taxon>Chitinophagales</taxon>
        <taxon>Chitinophagaceae</taxon>
        <taxon>Taibaiella</taxon>
    </lineage>
</organism>
<keyword evidence="3" id="KW-1185">Reference proteome</keyword>
<protein>
    <submittedName>
        <fullName evidence="2">Uncharacterized protein</fullName>
    </submittedName>
</protein>
<gene>
    <name evidence="2" type="ORF">B0I18_110175</name>
</gene>
<accession>A0A2P8CY10</accession>
<keyword evidence="1" id="KW-0732">Signal</keyword>
<reference evidence="2 3" key="1">
    <citation type="submission" date="2018-03" db="EMBL/GenBank/DDBJ databases">
        <title>Genomic Encyclopedia of Type Strains, Phase III (KMG-III): the genomes of soil and plant-associated and newly described type strains.</title>
        <authorList>
            <person name="Whitman W."/>
        </authorList>
    </citation>
    <scope>NUCLEOTIDE SEQUENCE [LARGE SCALE GENOMIC DNA]</scope>
    <source>
        <strain evidence="2 3">CGMCC 1.12700</strain>
    </source>
</reference>
<dbReference type="Proteomes" id="UP000240572">
    <property type="component" value="Unassembled WGS sequence"/>
</dbReference>
<dbReference type="EMBL" id="PYGD01000010">
    <property type="protein sequence ID" value="PSK89874.1"/>
    <property type="molecule type" value="Genomic_DNA"/>
</dbReference>